<dbReference type="Proteomes" id="UP001364617">
    <property type="component" value="Unassembled WGS sequence"/>
</dbReference>
<evidence type="ECO:0000313" key="1">
    <source>
        <dbReference type="EMBL" id="KAK7144070.1"/>
    </source>
</evidence>
<keyword evidence="2" id="KW-1185">Reference proteome</keyword>
<evidence type="ECO:0008006" key="3">
    <source>
        <dbReference type="Google" id="ProtNLM"/>
    </source>
</evidence>
<evidence type="ECO:0000313" key="2">
    <source>
        <dbReference type="Proteomes" id="UP001364617"/>
    </source>
</evidence>
<gene>
    <name evidence="1" type="ORF">R3I93_015046</name>
</gene>
<sequence>MSTCTLLDRIINRVDALSSNVLFTRQKQNQRIRRVREQSVCSLCTPEGFTQLGLFCPHIFSLMPFQTRINVSFHAVEVMGPKKKSWSMRYIPVIVRVFTD</sequence>
<dbReference type="AlphaFoldDB" id="A0AAN9CQV2"/>
<proteinExistence type="predicted"/>
<dbReference type="EMBL" id="JAYKXH010000015">
    <property type="protein sequence ID" value="KAK7144070.1"/>
    <property type="molecule type" value="Genomic_DNA"/>
</dbReference>
<name>A0AAN9CQV2_9TELE</name>
<reference evidence="1 2" key="1">
    <citation type="submission" date="2024-02" db="EMBL/GenBank/DDBJ databases">
        <title>Chromosome-level genome assembly of the Eurasian Minnow (Phoxinus phoxinus).</title>
        <authorList>
            <person name="Oriowo T.O."/>
            <person name="Martin S."/>
            <person name="Stange M."/>
            <person name="Chrysostomakis Y."/>
            <person name="Brown T."/>
            <person name="Winkler S."/>
            <person name="Kukowka S."/>
            <person name="Myers E.W."/>
            <person name="Bohne A."/>
        </authorList>
    </citation>
    <scope>NUCLEOTIDE SEQUENCE [LARGE SCALE GENOMIC DNA]</scope>
    <source>
        <strain evidence="1">ZFMK-TIS-60720</strain>
        <tissue evidence="1">Whole Organism</tissue>
    </source>
</reference>
<protein>
    <recommendedName>
        <fullName evidence="3">SWIM-type domain-containing protein</fullName>
    </recommendedName>
</protein>
<comment type="caution">
    <text evidence="1">The sequence shown here is derived from an EMBL/GenBank/DDBJ whole genome shotgun (WGS) entry which is preliminary data.</text>
</comment>
<accession>A0AAN9CQV2</accession>
<organism evidence="1 2">
    <name type="scientific">Phoxinus phoxinus</name>
    <name type="common">Eurasian minnow</name>
    <dbReference type="NCBI Taxonomy" id="58324"/>
    <lineage>
        <taxon>Eukaryota</taxon>
        <taxon>Metazoa</taxon>
        <taxon>Chordata</taxon>
        <taxon>Craniata</taxon>
        <taxon>Vertebrata</taxon>
        <taxon>Euteleostomi</taxon>
        <taxon>Actinopterygii</taxon>
        <taxon>Neopterygii</taxon>
        <taxon>Teleostei</taxon>
        <taxon>Ostariophysi</taxon>
        <taxon>Cypriniformes</taxon>
        <taxon>Leuciscidae</taxon>
        <taxon>Phoxininae</taxon>
        <taxon>Phoxinus</taxon>
    </lineage>
</organism>